<evidence type="ECO:0000313" key="2">
    <source>
        <dbReference type="EMBL" id="TQD75787.1"/>
    </source>
</evidence>
<sequence length="236" mass="26382">MAAETPAADSPFDGNKELYTMRENALHWDAINMLKLDGDKKIGFHVNCYSNILREMSEIINVILQFRETLIRLGPFYIKRKKQKSFDLVASPINVQQKKYMLAGNHSGNVCFVYFVASSFAAHLDSGELVAVKVQRPVVAATEDLFHFILSKKGERVRVFLVRDIIAAADAFLDDEVVGRMFNEKPESRVSLESEVGTRDGHEGCKWVSVSPPSNKVGPRGVDGNAYTHGSHARRP</sequence>
<dbReference type="EMBL" id="VIEB01001073">
    <property type="protein sequence ID" value="TQD75787.1"/>
    <property type="molecule type" value="Genomic_DNA"/>
</dbReference>
<reference evidence="2 3" key="1">
    <citation type="journal article" date="2019" name="G3 (Bethesda)">
        <title>Sequencing of a Wild Apple (Malus baccata) Genome Unravels the Differences Between Cultivated and Wild Apple Species Regarding Disease Resistance and Cold Tolerance.</title>
        <authorList>
            <person name="Chen X."/>
        </authorList>
    </citation>
    <scope>NUCLEOTIDE SEQUENCE [LARGE SCALE GENOMIC DNA]</scope>
    <source>
        <strain evidence="3">cv. Shandingzi</strain>
        <tissue evidence="2">Leaves</tissue>
    </source>
</reference>
<keyword evidence="3" id="KW-1185">Reference proteome</keyword>
<feature type="compositionally biased region" description="Basic and acidic residues" evidence="1">
    <location>
        <begin position="192"/>
        <end position="205"/>
    </location>
</feature>
<dbReference type="AlphaFoldDB" id="A0A540KNM2"/>
<organism evidence="2 3">
    <name type="scientific">Malus baccata</name>
    <name type="common">Siberian crab apple</name>
    <name type="synonym">Pyrus baccata</name>
    <dbReference type="NCBI Taxonomy" id="106549"/>
    <lineage>
        <taxon>Eukaryota</taxon>
        <taxon>Viridiplantae</taxon>
        <taxon>Streptophyta</taxon>
        <taxon>Embryophyta</taxon>
        <taxon>Tracheophyta</taxon>
        <taxon>Spermatophyta</taxon>
        <taxon>Magnoliopsida</taxon>
        <taxon>eudicotyledons</taxon>
        <taxon>Gunneridae</taxon>
        <taxon>Pentapetalae</taxon>
        <taxon>rosids</taxon>
        <taxon>fabids</taxon>
        <taxon>Rosales</taxon>
        <taxon>Rosaceae</taxon>
        <taxon>Amygdaloideae</taxon>
        <taxon>Maleae</taxon>
        <taxon>Malus</taxon>
    </lineage>
</organism>
<gene>
    <name evidence="2" type="ORF">C1H46_038684</name>
</gene>
<proteinExistence type="predicted"/>
<protein>
    <submittedName>
        <fullName evidence="2">Uncharacterized protein</fullName>
    </submittedName>
</protein>
<evidence type="ECO:0000313" key="3">
    <source>
        <dbReference type="Proteomes" id="UP000315295"/>
    </source>
</evidence>
<evidence type="ECO:0000256" key="1">
    <source>
        <dbReference type="SAM" id="MobiDB-lite"/>
    </source>
</evidence>
<feature type="region of interest" description="Disordered" evidence="1">
    <location>
        <begin position="192"/>
        <end position="236"/>
    </location>
</feature>
<comment type="caution">
    <text evidence="2">The sequence shown here is derived from an EMBL/GenBank/DDBJ whole genome shotgun (WGS) entry which is preliminary data.</text>
</comment>
<accession>A0A540KNM2</accession>
<dbReference type="STRING" id="106549.A0A540KNM2"/>
<name>A0A540KNM2_MALBA</name>
<dbReference type="Proteomes" id="UP000315295">
    <property type="component" value="Unassembled WGS sequence"/>
</dbReference>